<evidence type="ECO:0000256" key="1">
    <source>
        <dbReference type="SAM" id="MobiDB-lite"/>
    </source>
</evidence>
<dbReference type="KEGG" id="tasa:A1Q1_03236"/>
<feature type="region of interest" description="Disordered" evidence="1">
    <location>
        <begin position="315"/>
        <end position="364"/>
    </location>
</feature>
<sequence>MPELRPVHWSIPGYFNGRKTPAMMLLESPDFNKYGGGRGLKVIRLSPSYLARKNGPGWKMPDIPAAARAHLPDGRTTLEMTRGEFAFHVSEQFYEPMMDATEAFADRFNAVAPDLMTEVLLRWNNTYWPIDWSFSYQSVFLGHSRIMGPQSISQAGFSAFDLVDEEFLATKGESGDPLCVSVFLDPAKPGMIHVCATLPVLDKEVEDDLSALLCEILNAAAIAWRTRTRATLILRHTEYIYVSFEESSIDQPIPTIRISTVQHDNPAHPNTSPHPWGFTFLNLVMANLSWWFKEGGDKRWQPCQQDRYYERHCKPEHLVESPESQSEALPTIEEESANESQDKTKSKVEKRTMPKGKKRKSKKK</sequence>
<comment type="caution">
    <text evidence="2">The sequence shown here is derived from an EMBL/GenBank/DDBJ whole genome shotgun (WGS) entry which is preliminary data.</text>
</comment>
<gene>
    <name evidence="2" type="ORF">A1Q1_03236</name>
</gene>
<organism evidence="2 3">
    <name type="scientific">Trichosporon asahii var. asahii (strain ATCC 90039 / CBS 2479 / JCM 2466 / KCTC 7840 / NBRC 103889/ NCYC 2677 / UAMH 7654)</name>
    <name type="common">Yeast</name>
    <dbReference type="NCBI Taxonomy" id="1186058"/>
    <lineage>
        <taxon>Eukaryota</taxon>
        <taxon>Fungi</taxon>
        <taxon>Dikarya</taxon>
        <taxon>Basidiomycota</taxon>
        <taxon>Agaricomycotina</taxon>
        <taxon>Tremellomycetes</taxon>
        <taxon>Trichosporonales</taxon>
        <taxon>Trichosporonaceae</taxon>
        <taxon>Trichosporon</taxon>
    </lineage>
</organism>
<dbReference type="EMBL" id="ALBS01000226">
    <property type="protein sequence ID" value="EJT47859.1"/>
    <property type="molecule type" value="Genomic_DNA"/>
</dbReference>
<dbReference type="GeneID" id="25986749"/>
<dbReference type="Proteomes" id="UP000002748">
    <property type="component" value="Unassembled WGS sequence"/>
</dbReference>
<feature type="compositionally biased region" description="Basic residues" evidence="1">
    <location>
        <begin position="353"/>
        <end position="364"/>
    </location>
</feature>
<feature type="compositionally biased region" description="Basic and acidic residues" evidence="1">
    <location>
        <begin position="340"/>
        <end position="352"/>
    </location>
</feature>
<evidence type="ECO:0000313" key="3">
    <source>
        <dbReference type="Proteomes" id="UP000002748"/>
    </source>
</evidence>
<dbReference type="VEuPathDB" id="FungiDB:A1Q1_03236"/>
<evidence type="ECO:0000313" key="2">
    <source>
        <dbReference type="EMBL" id="EJT47859.1"/>
    </source>
</evidence>
<accession>J6ETG4</accession>
<name>J6ETG4_TRIAS</name>
<protein>
    <submittedName>
        <fullName evidence="2">Uncharacterized protein</fullName>
    </submittedName>
</protein>
<dbReference type="HOGENOM" id="CLU_761160_0_0_1"/>
<proteinExistence type="predicted"/>
<reference evidence="2 3" key="1">
    <citation type="journal article" date="2012" name="Eukaryot. Cell">
        <title>Draft genome sequence of CBS 2479, the standard type strain of Trichosporon asahii.</title>
        <authorList>
            <person name="Yang R.Y."/>
            <person name="Li H.T."/>
            <person name="Zhu H."/>
            <person name="Zhou G.P."/>
            <person name="Wang M."/>
            <person name="Wang L."/>
        </authorList>
    </citation>
    <scope>NUCLEOTIDE SEQUENCE [LARGE SCALE GENOMIC DNA]</scope>
    <source>
        <strain evidence="3">ATCC 90039 / CBS 2479 / JCM 2466 / KCTC 7840 / NCYC 2677 / UAMH 7654</strain>
    </source>
</reference>
<dbReference type="RefSeq" id="XP_014178991.1">
    <property type="nucleotide sequence ID" value="XM_014323516.1"/>
</dbReference>
<dbReference type="AlphaFoldDB" id="J6ETG4"/>